<dbReference type="Gene3D" id="2.40.70.10">
    <property type="entry name" value="Acid Proteases"/>
    <property type="match status" value="1"/>
</dbReference>
<comment type="cofactor">
    <cofactor evidence="3">
        <name>Mg(2+)</name>
        <dbReference type="ChEBI" id="CHEBI:18420"/>
    </cofactor>
</comment>
<dbReference type="InterPro" id="IPR021109">
    <property type="entry name" value="Peptidase_aspartic_dom_sf"/>
</dbReference>
<feature type="compositionally biased region" description="Basic and acidic residues" evidence="4">
    <location>
        <begin position="1143"/>
        <end position="1157"/>
    </location>
</feature>
<dbReference type="InterPro" id="IPR051055">
    <property type="entry name" value="PIF1_helicase"/>
</dbReference>
<dbReference type="InterPro" id="IPR043502">
    <property type="entry name" value="DNA/RNA_pol_sf"/>
</dbReference>
<comment type="subcellular location">
    <subcellularLocation>
        <location evidence="1">Mitochondrion</location>
    </subcellularLocation>
</comment>
<dbReference type="CDD" id="cd00303">
    <property type="entry name" value="retropepsin_like"/>
    <property type="match status" value="1"/>
</dbReference>
<dbReference type="GO" id="GO:0005524">
    <property type="term" value="F:ATP binding"/>
    <property type="evidence" value="ECO:0007669"/>
    <property type="project" value="UniProtKB-KW"/>
</dbReference>
<reference evidence="7 8" key="2">
    <citation type="journal article" date="2014" name="Proc. Natl. Acad. Sci. U.S.A.">
        <title>Trajectory and genomic determinants of fungal-pathogen speciation and host adaptation.</title>
        <authorList>
            <person name="Hu X."/>
            <person name="Xiao G."/>
            <person name="Zheng P."/>
            <person name="Shang Y."/>
            <person name="Su Y."/>
            <person name="Zhang X."/>
            <person name="Liu X."/>
            <person name="Zhan S."/>
            <person name="St Leger R.J."/>
            <person name="Wang C."/>
        </authorList>
    </citation>
    <scope>GENOME REANNOTATION</scope>
    <source>
        <strain evidence="8">ARSEF 23 / ATCC MYA-3075</strain>
    </source>
</reference>
<reference evidence="7 8" key="1">
    <citation type="journal article" date="2011" name="PLoS Genet.">
        <title>Genome sequencing and comparative transcriptomics of the model entomopathogenic fungi Metarhizium anisopliae and M. acridum.</title>
        <authorList>
            <person name="Gao Q."/>
            <person name="Jin K."/>
            <person name="Ying S.H."/>
            <person name="Zhang Y."/>
            <person name="Xiao G."/>
            <person name="Shang Y."/>
            <person name="Duan Z."/>
            <person name="Hu X."/>
            <person name="Xie X.Q."/>
            <person name="Zhou G."/>
            <person name="Peng G."/>
            <person name="Luo Z."/>
            <person name="Huang W."/>
            <person name="Wang B."/>
            <person name="Fang W."/>
            <person name="Wang S."/>
            <person name="Zhong Y."/>
            <person name="Ma L.J."/>
            <person name="St Leger R.J."/>
            <person name="Zhao G.P."/>
            <person name="Pei Y."/>
            <person name="Feng M.G."/>
            <person name="Xia Y."/>
            <person name="Wang C."/>
        </authorList>
    </citation>
    <scope>NUCLEOTIDE SEQUENCE [LARGE SCALE GENOMIC DNA]</scope>
    <source>
        <strain evidence="8">ARSEF 23 / ATCC MYA-3075</strain>
    </source>
</reference>
<dbReference type="GO" id="GO:0000723">
    <property type="term" value="P:telomere maintenance"/>
    <property type="evidence" value="ECO:0007669"/>
    <property type="project" value="InterPro"/>
</dbReference>
<dbReference type="GO" id="GO:0016887">
    <property type="term" value="F:ATP hydrolysis activity"/>
    <property type="evidence" value="ECO:0007669"/>
    <property type="project" value="RHEA"/>
</dbReference>
<keyword evidence="3" id="KW-0067">ATP-binding</keyword>
<dbReference type="Pfam" id="PF08284">
    <property type="entry name" value="RVP_2"/>
    <property type="match status" value="1"/>
</dbReference>
<dbReference type="GeneID" id="19254788"/>
<keyword evidence="8" id="KW-1185">Reference proteome</keyword>
<dbReference type="InterPro" id="IPR027417">
    <property type="entry name" value="P-loop_NTPase"/>
</dbReference>
<gene>
    <name evidence="7" type="ORF">MAA_00502</name>
</gene>
<keyword evidence="3" id="KW-0547">Nucleotide-binding</keyword>
<dbReference type="GO" id="GO:0003676">
    <property type="term" value="F:nucleic acid binding"/>
    <property type="evidence" value="ECO:0007669"/>
    <property type="project" value="InterPro"/>
</dbReference>
<dbReference type="Pfam" id="PF05970">
    <property type="entry name" value="PIF1"/>
    <property type="match status" value="1"/>
</dbReference>
<dbReference type="GO" id="GO:0006281">
    <property type="term" value="P:DNA repair"/>
    <property type="evidence" value="ECO:0007669"/>
    <property type="project" value="UniProtKB-KW"/>
</dbReference>
<keyword evidence="3" id="KW-0234">DNA repair</keyword>
<dbReference type="HOGENOM" id="CLU_001613_8_2_1"/>
<comment type="caution">
    <text evidence="7">The sequence shown here is derived from an EMBL/GenBank/DDBJ whole genome shotgun (WGS) entry which is preliminary data.</text>
</comment>
<comment type="similarity">
    <text evidence="3">Belongs to the helicase family.</text>
</comment>
<organism evidence="7 8">
    <name type="scientific">Metarhizium robertsii (strain ARSEF 23 / ATCC MYA-3075)</name>
    <name type="common">Metarhizium anisopliae (strain ARSEF 23)</name>
    <dbReference type="NCBI Taxonomy" id="655844"/>
    <lineage>
        <taxon>Eukaryota</taxon>
        <taxon>Fungi</taxon>
        <taxon>Dikarya</taxon>
        <taxon>Ascomycota</taxon>
        <taxon>Pezizomycotina</taxon>
        <taxon>Sordariomycetes</taxon>
        <taxon>Hypocreomycetidae</taxon>
        <taxon>Hypocreales</taxon>
        <taxon>Clavicipitaceae</taxon>
        <taxon>Metarhizium</taxon>
    </lineage>
</organism>
<dbReference type="EMBL" id="ADNJ02000007">
    <property type="protein sequence ID" value="EFZ03428.2"/>
    <property type="molecule type" value="Genomic_DNA"/>
</dbReference>
<evidence type="ECO:0000256" key="4">
    <source>
        <dbReference type="SAM" id="MobiDB-lite"/>
    </source>
</evidence>
<sequence>MHFSLRRRETELSVRHGDVEKQPEAAMRWLGLWLDRKLTFKTHVENWPAKAQAVAHHLRSLGNTRRGPKPSAVQRAVRACVEPILLFGVEAWYPGTTSPRWRRPSKEGPSRVQQLARKMSKALKQAIRAILPTWKTTPIAVLHRESGIPPVHQLLEARRLRFSARIKSLDYAHPLAKRTAEAAPRPIIKCIKLKYQLPPKTFPTRLRRTNRLLGNCQRPVLIPRKYSHEPQQPLQTASKEESAKDFDRWLQTIPALSLVVYSDGSLSPSGAAGYGYAVHQNRRSVCQGAGRLGPAEVFDAEAKGALEGFKAALRLPQSATQRIVVCFDNIAAAACLRGKPSDSSQRVFLTFQALAKTHRKTEVRWIPGHTEIPGNARSAFGRIMWLLSMLFHLAQNFDIVLCALMAHGWAKRNINRYHPDYRDITISQPNLLALPVDGDVSDQVLNIEESEEMKDKEPGRQGDSRACGEGDERGIDADFPGPSQETVVPNHDIRQTEAELLEEAFHRRGKPTAQAPEIRQTPIDELGRKHRLFAMCFPTLFPALLKSHDGRFGAHPRFRFLVFNMLMRKKAQEASGFWVKKRPDLLGLSLDELKELLGEESTLLKNIVRSGAALTGTRPYWRQKENALKATARYFGTTGTVFCTWSCADHQWDDLHRHLPRYVQWRDGTDEDRRKIAWENVQRFPHIIAAWLDIRFKAFLKYAMTSFLGLDDYWFRYEWQARGTGHIHCIIWMRDSPAMGARTPEQREAFAQYWNKKVTAVNPNSTRLPDARNPASLPFIHICNTDEQVAVFMNRFQMHARCAPGRCLRKDKTTNVVECRFFFPRELQERALVTKSINKKSWMFGVERNVERLAQCSPVMALGWLANTDLQPAVTYKGLILYVAKYVSKPEIRSASYQELQEQILPYVSDRRPIASFAARLLNKLIGERDWSAQEISHILLKIPQQKSTRLCMVLDCRPDHAQDRHIQFDVGGAGEDMAVKEGLSAYKRYKMRVEHASGGEHLRDVSLIDWLQHYDANKFQRLSKGKPRTVTFFPRYKSNPTDDEYEDYCRVKMMLSHPFEKVEDVLEVNGFQAETFQEAYELCCDNHNHGDDLYDELDVDDDDTEFDADEEFEDVNPSQPTPPASLADFETYGLAHPGNDLTRVEDGDNLGERDSDRQYDWSRHVGKYNINPLFWDVTKRAFPAEQILPSLNCVDNREQRTVYSLIVDHYTDFLAGRNPPQLRVNLDGVAGTGKTYMLLQASKKLEDMATIAGVRDPVLRAAPTGIAAHNFHGRTLHSLFKVPVKIPAQGLSQKLSRSNLCSLQAVFKHCKYLIIDEKSMIGIKFLGLLDRRLREIFPARQDEMYAGINIFVCGDFHQLPPIGATQAYRAPDTTVRLTQLMRQDGDDNETLQFRRALEELRVHQVSQQSWQLLSTRVQNELTSNEVESFKDALRLYFRREEVRVHNHQRLRDCKQPILKIKSTHTGQGAESANDDEADGLDPHLCICLGARVMLTENIWVENGLVNGSMGTVRDIVWREGQDPTKDMPTAIMVKVDDYAGPKFPGTDCIPIFPVTRRFEYKKRDCSRTNFPLRPAYAITVHKAQGLTLKQVVLNLERKDHAPGLSYVAISRVKKLSSIMFETPFDLSRFTTKAGTKRKTLMTLNATQNGRSDKMVLDAEVMGHRVRILVDSGAMGNYISPRVVNRYQLPWKHKEAPYELTDIEGKLFAYNDGIINQETDHLEVQIQGHSEVIQLDVMDVSEHDLVLGYPWLWESNPLINWRTGQLKWNETSGQQNQQNSEERTKFRHNLAHEQSSEEKEPSSKLSKDQRQQTSGRKVVKTIGSTVTTSTALQTGIRTTISNKKTKAKIRKVIATLRKDLANTNKKLEEEKKNKNDNNDKSPITKEERLKNIPKEYRKYEKLFAEELETGLPEHSQWDHQIELINGKSTTFHKIYNLNAKELEALREYIDEMLAKGYIRASTSEAGYPVMLYADP</sequence>
<evidence type="ECO:0000256" key="3">
    <source>
        <dbReference type="RuleBase" id="RU363044"/>
    </source>
</evidence>
<dbReference type="InterPro" id="IPR025476">
    <property type="entry name" value="Helitron_helicase-like"/>
</dbReference>
<feature type="region of interest" description="Disordered" evidence="4">
    <location>
        <begin position="449"/>
        <end position="487"/>
    </location>
</feature>
<dbReference type="CDD" id="cd09276">
    <property type="entry name" value="Rnase_HI_RT_non_LTR"/>
    <property type="match status" value="1"/>
</dbReference>
<dbReference type="SUPFAM" id="SSF53098">
    <property type="entry name" value="Ribonuclease H-like"/>
    <property type="match status" value="1"/>
</dbReference>
<keyword evidence="3" id="KW-0233">DNA recombination</keyword>
<dbReference type="PANTHER" id="PTHR47642:SF6">
    <property type="entry name" value="ATP-DEPENDENT DNA HELICASE"/>
    <property type="match status" value="1"/>
</dbReference>
<dbReference type="SUPFAM" id="SSF56672">
    <property type="entry name" value="DNA/RNA polymerases"/>
    <property type="match status" value="1"/>
</dbReference>
<evidence type="ECO:0000256" key="1">
    <source>
        <dbReference type="ARBA" id="ARBA00004173"/>
    </source>
</evidence>
<dbReference type="InterPro" id="IPR036397">
    <property type="entry name" value="RNaseH_sf"/>
</dbReference>
<name>E9EK88_METRA</name>
<feature type="region of interest" description="Disordered" evidence="4">
    <location>
        <begin position="1137"/>
        <end position="1157"/>
    </location>
</feature>
<keyword evidence="3" id="KW-0378">Hydrolase</keyword>
<dbReference type="InterPro" id="IPR012337">
    <property type="entry name" value="RNaseH-like_sf"/>
</dbReference>
<dbReference type="EC" id="5.6.2.3" evidence="3"/>
<feature type="compositionally biased region" description="Basic and acidic residues" evidence="4">
    <location>
        <begin position="1780"/>
        <end position="1810"/>
    </location>
</feature>
<feature type="region of interest" description="Disordered" evidence="4">
    <location>
        <begin position="1770"/>
        <end position="1821"/>
    </location>
</feature>
<dbReference type="PANTHER" id="PTHR47642">
    <property type="entry name" value="ATP-DEPENDENT DNA HELICASE"/>
    <property type="match status" value="1"/>
</dbReference>
<dbReference type="GO" id="GO:0006310">
    <property type="term" value="P:DNA recombination"/>
    <property type="evidence" value="ECO:0007669"/>
    <property type="project" value="UniProtKB-KW"/>
</dbReference>
<evidence type="ECO:0000259" key="6">
    <source>
        <dbReference type="Pfam" id="PF14214"/>
    </source>
</evidence>
<dbReference type="RefSeq" id="XP_007816691.2">
    <property type="nucleotide sequence ID" value="XM_007818500.2"/>
</dbReference>
<comment type="catalytic activity">
    <reaction evidence="3">
        <text>ATP + H2O = ADP + phosphate + H(+)</text>
        <dbReference type="Rhea" id="RHEA:13065"/>
        <dbReference type="ChEBI" id="CHEBI:15377"/>
        <dbReference type="ChEBI" id="CHEBI:15378"/>
        <dbReference type="ChEBI" id="CHEBI:30616"/>
        <dbReference type="ChEBI" id="CHEBI:43474"/>
        <dbReference type="ChEBI" id="CHEBI:456216"/>
        <dbReference type="EC" id="5.6.2.3"/>
    </reaction>
</comment>
<proteinExistence type="inferred from homology"/>
<accession>E9EK88</accession>
<evidence type="ECO:0000256" key="2">
    <source>
        <dbReference type="ARBA" id="ARBA00023128"/>
    </source>
</evidence>
<dbReference type="SUPFAM" id="SSF50630">
    <property type="entry name" value="Acid proteases"/>
    <property type="match status" value="1"/>
</dbReference>
<feature type="region of interest" description="Disordered" evidence="4">
    <location>
        <begin position="1864"/>
        <end position="1888"/>
    </location>
</feature>
<protein>
    <recommendedName>
        <fullName evidence="3">ATP-dependent DNA helicase</fullName>
        <ecNumber evidence="3">5.6.2.3</ecNumber>
    </recommendedName>
</protein>
<feature type="domain" description="DNA helicase Pif1-like DEAD-box helicase" evidence="5">
    <location>
        <begin position="1197"/>
        <end position="1365"/>
    </location>
</feature>
<feature type="domain" description="Helitron helicase-like" evidence="6">
    <location>
        <begin position="548"/>
        <end position="731"/>
    </location>
</feature>
<feature type="compositionally biased region" description="Polar residues" evidence="4">
    <location>
        <begin position="1770"/>
        <end position="1779"/>
    </location>
</feature>
<dbReference type="OrthoDB" id="4958516at2759"/>
<dbReference type="SUPFAM" id="SSF52540">
    <property type="entry name" value="P-loop containing nucleoside triphosphate hydrolases"/>
    <property type="match status" value="2"/>
</dbReference>
<keyword evidence="3 7" id="KW-0347">Helicase</keyword>
<evidence type="ECO:0000313" key="7">
    <source>
        <dbReference type="EMBL" id="EFZ03428.2"/>
    </source>
</evidence>
<dbReference type="Gene3D" id="3.40.50.300">
    <property type="entry name" value="P-loop containing nucleotide triphosphate hydrolases"/>
    <property type="match status" value="2"/>
</dbReference>
<dbReference type="Gene3D" id="3.30.420.10">
    <property type="entry name" value="Ribonuclease H-like superfamily/Ribonuclease H"/>
    <property type="match status" value="1"/>
</dbReference>
<dbReference type="Gene3D" id="3.10.10.10">
    <property type="entry name" value="HIV Type 1 Reverse Transcriptase, subunit A, domain 1"/>
    <property type="match status" value="1"/>
</dbReference>
<dbReference type="Proteomes" id="UP000002498">
    <property type="component" value="Unassembled WGS sequence"/>
</dbReference>
<dbReference type="InterPro" id="IPR010285">
    <property type="entry name" value="DNA_helicase_pif1-like_DEAD"/>
</dbReference>
<dbReference type="KEGG" id="maj:MAA_00502"/>
<dbReference type="Pfam" id="PF14214">
    <property type="entry name" value="Helitron_like_N"/>
    <property type="match status" value="1"/>
</dbReference>
<keyword evidence="2" id="KW-0496">Mitochondrion</keyword>
<evidence type="ECO:0000313" key="8">
    <source>
        <dbReference type="Proteomes" id="UP000002498"/>
    </source>
</evidence>
<feature type="compositionally biased region" description="Basic and acidic residues" evidence="4">
    <location>
        <begin position="453"/>
        <end position="476"/>
    </location>
</feature>
<keyword evidence="3" id="KW-0227">DNA damage</keyword>
<dbReference type="GO" id="GO:0043139">
    <property type="term" value="F:5'-3' DNA helicase activity"/>
    <property type="evidence" value="ECO:0007669"/>
    <property type="project" value="UniProtKB-EC"/>
</dbReference>
<dbReference type="GO" id="GO:0005739">
    <property type="term" value="C:mitochondrion"/>
    <property type="evidence" value="ECO:0007669"/>
    <property type="project" value="UniProtKB-SubCell"/>
</dbReference>
<evidence type="ECO:0000259" key="5">
    <source>
        <dbReference type="Pfam" id="PF05970"/>
    </source>
</evidence>
<dbReference type="CDD" id="cd18809">
    <property type="entry name" value="SF1_C_RecD"/>
    <property type="match status" value="1"/>
</dbReference>